<gene>
    <name evidence="1" type="ORF">SPELUC_LOCUS15692</name>
</gene>
<dbReference type="EMBL" id="CAJVPW010053256">
    <property type="protein sequence ID" value="CAG8769699.1"/>
    <property type="molecule type" value="Genomic_DNA"/>
</dbReference>
<comment type="caution">
    <text evidence="1">The sequence shown here is derived from an EMBL/GenBank/DDBJ whole genome shotgun (WGS) entry which is preliminary data.</text>
</comment>
<feature type="non-terminal residue" evidence="1">
    <location>
        <position position="1"/>
    </location>
</feature>
<evidence type="ECO:0000313" key="2">
    <source>
        <dbReference type="Proteomes" id="UP000789366"/>
    </source>
</evidence>
<keyword evidence="2" id="KW-1185">Reference proteome</keyword>
<dbReference type="Proteomes" id="UP000789366">
    <property type="component" value="Unassembled WGS sequence"/>
</dbReference>
<evidence type="ECO:0000313" key="1">
    <source>
        <dbReference type="EMBL" id="CAG8769699.1"/>
    </source>
</evidence>
<name>A0ACA9QYX6_9GLOM</name>
<reference evidence="1" key="1">
    <citation type="submission" date="2021-06" db="EMBL/GenBank/DDBJ databases">
        <authorList>
            <person name="Kallberg Y."/>
            <person name="Tangrot J."/>
            <person name="Rosling A."/>
        </authorList>
    </citation>
    <scope>NUCLEOTIDE SEQUENCE</scope>
    <source>
        <strain evidence="1">28 12/20/2015</strain>
    </source>
</reference>
<accession>A0ACA9QYX6</accession>
<proteinExistence type="predicted"/>
<organism evidence="1 2">
    <name type="scientific">Cetraspora pellucida</name>
    <dbReference type="NCBI Taxonomy" id="1433469"/>
    <lineage>
        <taxon>Eukaryota</taxon>
        <taxon>Fungi</taxon>
        <taxon>Fungi incertae sedis</taxon>
        <taxon>Mucoromycota</taxon>
        <taxon>Glomeromycotina</taxon>
        <taxon>Glomeromycetes</taxon>
        <taxon>Diversisporales</taxon>
        <taxon>Gigasporaceae</taxon>
        <taxon>Cetraspora</taxon>
    </lineage>
</organism>
<sequence>QETDKKRKQADWVYKKIISAEHLDMPLGSLSEHLGGLLRKGISSIPKPINILGYIATLACFLQRPGSELVSLLQPWRRRLNLLSCFFGSVR</sequence>
<protein>
    <submittedName>
        <fullName evidence="1">17037_t:CDS:1</fullName>
    </submittedName>
</protein>